<evidence type="ECO:0000256" key="3">
    <source>
        <dbReference type="ARBA" id="ARBA00022630"/>
    </source>
</evidence>
<dbReference type="PRINTS" id="PR00411">
    <property type="entry name" value="PNDRDTASEI"/>
</dbReference>
<name>A0A8I1BDP7_STAEP</name>
<proteinExistence type="inferred from homology"/>
<evidence type="ECO:0000256" key="4">
    <source>
        <dbReference type="ARBA" id="ARBA00022827"/>
    </source>
</evidence>
<dbReference type="FunFam" id="3.30.390.30:FF:000001">
    <property type="entry name" value="Dihydrolipoyl dehydrogenase"/>
    <property type="match status" value="1"/>
</dbReference>
<dbReference type="Gene3D" id="3.50.50.60">
    <property type="entry name" value="FAD/NAD(P)-binding domain"/>
    <property type="match status" value="1"/>
</dbReference>
<dbReference type="Gene3D" id="3.30.390.30">
    <property type="match status" value="1"/>
</dbReference>
<feature type="non-terminal residue" evidence="9">
    <location>
        <position position="1"/>
    </location>
</feature>
<evidence type="ECO:0000256" key="6">
    <source>
        <dbReference type="ARBA" id="ARBA00023027"/>
    </source>
</evidence>
<dbReference type="Proteomes" id="UP000622362">
    <property type="component" value="Unassembled WGS sequence"/>
</dbReference>
<dbReference type="SUPFAM" id="SSF55424">
    <property type="entry name" value="FAD/NAD-linked reductases, dimerisation (C-terminal) domain"/>
    <property type="match status" value="1"/>
</dbReference>
<feature type="domain" description="Pyridine nucleotide-disulphide oxidoreductase dimerisation" evidence="7">
    <location>
        <begin position="66"/>
        <end position="173"/>
    </location>
</feature>
<evidence type="ECO:0000313" key="9">
    <source>
        <dbReference type="EMBL" id="MBF9305121.1"/>
    </source>
</evidence>
<dbReference type="RefSeq" id="WP_196310194.1">
    <property type="nucleotide sequence ID" value="NZ_JADPYN010000107.1"/>
</dbReference>
<dbReference type="PANTHER" id="PTHR22912:SF160">
    <property type="entry name" value="DIHYDROLIPOYL DEHYDROGENASE"/>
    <property type="match status" value="1"/>
</dbReference>
<dbReference type="InterPro" id="IPR050151">
    <property type="entry name" value="Class-I_Pyr_Nuc-Dis_Oxidored"/>
</dbReference>
<evidence type="ECO:0000256" key="1">
    <source>
        <dbReference type="ARBA" id="ARBA00001974"/>
    </source>
</evidence>
<comment type="caution">
    <text evidence="9">The sequence shown here is derived from an EMBL/GenBank/DDBJ whole genome shotgun (WGS) entry which is preliminary data.</text>
</comment>
<keyword evidence="4" id="KW-0274">FAD</keyword>
<keyword evidence="3" id="KW-0285">Flavoprotein</keyword>
<sequence length="186" mass="19633">LEELGLKFADRGLLEVDKQSRTSIKNIYAIGDIVPGLPLAHKASYEGKVAAEVISGQASEVDYIGMPAVCFTEPELAQVGYTEAQAKEEGLDFKASKFPYAANGRALSLDDTTGFVKLITLKEDDTVIGAQVAGNGASDIISELGLAIEAGMNAEDIALTVHAHPTLGEMTMEVAEKAIGLPIHTM</sequence>
<keyword evidence="5" id="KW-0560">Oxidoreductase</keyword>
<dbReference type="InterPro" id="IPR036188">
    <property type="entry name" value="FAD/NAD-bd_sf"/>
</dbReference>
<dbReference type="GO" id="GO:0006103">
    <property type="term" value="P:2-oxoglutarate metabolic process"/>
    <property type="evidence" value="ECO:0007669"/>
    <property type="project" value="TreeGrafter"/>
</dbReference>
<dbReference type="InterPro" id="IPR016156">
    <property type="entry name" value="FAD/NAD-linked_Rdtase_dimer_sf"/>
</dbReference>
<organism evidence="9 10">
    <name type="scientific">Staphylococcus epidermidis</name>
    <dbReference type="NCBI Taxonomy" id="1282"/>
    <lineage>
        <taxon>Bacteria</taxon>
        <taxon>Bacillati</taxon>
        <taxon>Bacillota</taxon>
        <taxon>Bacilli</taxon>
        <taxon>Bacillales</taxon>
        <taxon>Staphylococcaceae</taxon>
        <taxon>Staphylococcus</taxon>
    </lineage>
</organism>
<dbReference type="GO" id="GO:0004148">
    <property type="term" value="F:dihydrolipoyl dehydrogenase (NADH) activity"/>
    <property type="evidence" value="ECO:0007669"/>
    <property type="project" value="TreeGrafter"/>
</dbReference>
<evidence type="ECO:0000259" key="7">
    <source>
        <dbReference type="Pfam" id="PF02852"/>
    </source>
</evidence>
<evidence type="ECO:0000256" key="2">
    <source>
        <dbReference type="ARBA" id="ARBA00007532"/>
    </source>
</evidence>
<dbReference type="SUPFAM" id="SSF51905">
    <property type="entry name" value="FAD/NAD(P)-binding domain"/>
    <property type="match status" value="1"/>
</dbReference>
<dbReference type="GO" id="GO:0050660">
    <property type="term" value="F:flavin adenine dinucleotide binding"/>
    <property type="evidence" value="ECO:0007669"/>
    <property type="project" value="TreeGrafter"/>
</dbReference>
<comment type="similarity">
    <text evidence="2">Belongs to the class-I pyridine nucleotide-disulfide oxidoreductase family.</text>
</comment>
<dbReference type="Pfam" id="PF07992">
    <property type="entry name" value="Pyr_redox_2"/>
    <property type="match status" value="1"/>
</dbReference>
<accession>A0A8I1BDP7</accession>
<keyword evidence="6" id="KW-0520">NAD</keyword>
<dbReference type="InterPro" id="IPR023753">
    <property type="entry name" value="FAD/NAD-binding_dom"/>
</dbReference>
<feature type="domain" description="FAD/NAD(P)-binding" evidence="8">
    <location>
        <begin position="2"/>
        <end position="47"/>
    </location>
</feature>
<dbReference type="InterPro" id="IPR004099">
    <property type="entry name" value="Pyr_nucl-diS_OxRdtase_dimer"/>
</dbReference>
<protein>
    <submittedName>
        <fullName evidence="9">FAD-dependent oxidoreductase</fullName>
    </submittedName>
</protein>
<evidence type="ECO:0000313" key="10">
    <source>
        <dbReference type="Proteomes" id="UP000622362"/>
    </source>
</evidence>
<evidence type="ECO:0000256" key="5">
    <source>
        <dbReference type="ARBA" id="ARBA00023002"/>
    </source>
</evidence>
<dbReference type="AlphaFoldDB" id="A0A8I1BDP7"/>
<dbReference type="EMBL" id="JADPYN010000107">
    <property type="protein sequence ID" value="MBF9305121.1"/>
    <property type="molecule type" value="Genomic_DNA"/>
</dbReference>
<comment type="cofactor">
    <cofactor evidence="1">
        <name>FAD</name>
        <dbReference type="ChEBI" id="CHEBI:57692"/>
    </cofactor>
</comment>
<evidence type="ECO:0000259" key="8">
    <source>
        <dbReference type="Pfam" id="PF07992"/>
    </source>
</evidence>
<reference evidence="9" key="1">
    <citation type="submission" date="2020-11" db="EMBL/GenBank/DDBJ databases">
        <title>Molecular epidemiology and genomic profiles of multidrug-resistant bacteria collected from clinical sources in South Africa.</title>
        <authorList>
            <person name="Asante J."/>
            <person name="Amoako D.G."/>
        </authorList>
    </citation>
    <scope>NUCLEOTIDE SEQUENCE</scope>
    <source>
        <strain evidence="9">C68</strain>
    </source>
</reference>
<dbReference type="PANTHER" id="PTHR22912">
    <property type="entry name" value="DISULFIDE OXIDOREDUCTASE"/>
    <property type="match status" value="1"/>
</dbReference>
<gene>
    <name evidence="9" type="ORF">I3V53_13840</name>
</gene>
<dbReference type="Pfam" id="PF02852">
    <property type="entry name" value="Pyr_redox_dim"/>
    <property type="match status" value="1"/>
</dbReference>